<evidence type="ECO:0000256" key="1">
    <source>
        <dbReference type="ARBA" id="ARBA00023015"/>
    </source>
</evidence>
<evidence type="ECO:0000313" key="5">
    <source>
        <dbReference type="EMBL" id="GAA4601329.1"/>
    </source>
</evidence>
<protein>
    <submittedName>
        <fullName evidence="5">LuxR C-terminal-related transcriptional regulator</fullName>
    </submittedName>
</protein>
<dbReference type="InterPro" id="IPR041664">
    <property type="entry name" value="AAA_16"/>
</dbReference>
<reference evidence="6" key="1">
    <citation type="journal article" date="2019" name="Int. J. Syst. Evol. Microbiol.">
        <title>The Global Catalogue of Microorganisms (GCM) 10K type strain sequencing project: providing services to taxonomists for standard genome sequencing and annotation.</title>
        <authorList>
            <consortium name="The Broad Institute Genomics Platform"/>
            <consortium name="The Broad Institute Genome Sequencing Center for Infectious Disease"/>
            <person name="Wu L."/>
            <person name="Ma J."/>
        </authorList>
    </citation>
    <scope>NUCLEOTIDE SEQUENCE [LARGE SCALE GENOMIC DNA]</scope>
    <source>
        <strain evidence="6">JCM 17938</strain>
    </source>
</reference>
<dbReference type="InterPro" id="IPR000792">
    <property type="entry name" value="Tscrpt_reg_LuxR_C"/>
</dbReference>
<keyword evidence="6" id="KW-1185">Reference proteome</keyword>
<keyword evidence="2" id="KW-0238">DNA-binding</keyword>
<dbReference type="Pfam" id="PF00196">
    <property type="entry name" value="GerE"/>
    <property type="match status" value="1"/>
</dbReference>
<dbReference type="InterPro" id="IPR027417">
    <property type="entry name" value="P-loop_NTPase"/>
</dbReference>
<organism evidence="5 6">
    <name type="scientific">Actinoallomurus liliacearum</name>
    <dbReference type="NCBI Taxonomy" id="1080073"/>
    <lineage>
        <taxon>Bacteria</taxon>
        <taxon>Bacillati</taxon>
        <taxon>Actinomycetota</taxon>
        <taxon>Actinomycetes</taxon>
        <taxon>Streptosporangiales</taxon>
        <taxon>Thermomonosporaceae</taxon>
        <taxon>Actinoallomurus</taxon>
    </lineage>
</organism>
<dbReference type="Gene3D" id="3.40.50.300">
    <property type="entry name" value="P-loop containing nucleotide triphosphate hydrolases"/>
    <property type="match status" value="1"/>
</dbReference>
<dbReference type="PRINTS" id="PR00038">
    <property type="entry name" value="HTHLUXR"/>
</dbReference>
<evidence type="ECO:0000256" key="2">
    <source>
        <dbReference type="ARBA" id="ARBA00023125"/>
    </source>
</evidence>
<dbReference type="Gene3D" id="1.10.10.10">
    <property type="entry name" value="Winged helix-like DNA-binding domain superfamily/Winged helix DNA-binding domain"/>
    <property type="match status" value="1"/>
</dbReference>
<keyword evidence="3" id="KW-0804">Transcription</keyword>
<dbReference type="SUPFAM" id="SSF52540">
    <property type="entry name" value="P-loop containing nucleoside triphosphate hydrolases"/>
    <property type="match status" value="1"/>
</dbReference>
<comment type="caution">
    <text evidence="5">The sequence shown here is derived from an EMBL/GenBank/DDBJ whole genome shotgun (WGS) entry which is preliminary data.</text>
</comment>
<dbReference type="SMART" id="SM00421">
    <property type="entry name" value="HTH_LUXR"/>
    <property type="match status" value="1"/>
</dbReference>
<accession>A0ABP8T982</accession>
<dbReference type="InterPro" id="IPR036388">
    <property type="entry name" value="WH-like_DNA-bd_sf"/>
</dbReference>
<evidence type="ECO:0000313" key="6">
    <source>
        <dbReference type="Proteomes" id="UP001500212"/>
    </source>
</evidence>
<keyword evidence="1" id="KW-0805">Transcription regulation</keyword>
<dbReference type="EMBL" id="BAABHJ010000001">
    <property type="protein sequence ID" value="GAA4601329.1"/>
    <property type="molecule type" value="Genomic_DNA"/>
</dbReference>
<dbReference type="Pfam" id="PF13191">
    <property type="entry name" value="AAA_16"/>
    <property type="match status" value="1"/>
</dbReference>
<gene>
    <name evidence="5" type="ORF">GCM10023195_03240</name>
</gene>
<dbReference type="PROSITE" id="PS50043">
    <property type="entry name" value="HTH_LUXR_2"/>
    <property type="match status" value="1"/>
</dbReference>
<dbReference type="PANTHER" id="PTHR44688">
    <property type="entry name" value="DNA-BINDING TRANSCRIPTIONAL ACTIVATOR DEVR_DOSR"/>
    <property type="match status" value="1"/>
</dbReference>
<evidence type="ECO:0000259" key="4">
    <source>
        <dbReference type="PROSITE" id="PS50043"/>
    </source>
</evidence>
<evidence type="ECO:0000256" key="3">
    <source>
        <dbReference type="ARBA" id="ARBA00023163"/>
    </source>
</evidence>
<dbReference type="SUPFAM" id="SSF46894">
    <property type="entry name" value="C-terminal effector domain of the bipartite response regulators"/>
    <property type="match status" value="1"/>
</dbReference>
<dbReference type="InterPro" id="IPR016032">
    <property type="entry name" value="Sig_transdc_resp-reg_C-effctor"/>
</dbReference>
<proteinExistence type="predicted"/>
<dbReference type="CDD" id="cd06170">
    <property type="entry name" value="LuxR_C_like"/>
    <property type="match status" value="1"/>
</dbReference>
<name>A0ABP8T982_9ACTN</name>
<dbReference type="PANTHER" id="PTHR44688:SF16">
    <property type="entry name" value="DNA-BINDING TRANSCRIPTIONAL ACTIVATOR DEVR_DOSR"/>
    <property type="match status" value="1"/>
</dbReference>
<dbReference type="PROSITE" id="PS00622">
    <property type="entry name" value="HTH_LUXR_1"/>
    <property type="match status" value="1"/>
</dbReference>
<feature type="domain" description="HTH luxR-type" evidence="4">
    <location>
        <begin position="782"/>
        <end position="847"/>
    </location>
</feature>
<dbReference type="Proteomes" id="UP001500212">
    <property type="component" value="Unassembled WGS sequence"/>
</dbReference>
<sequence length="856" mass="89899">MVGVWPFVGRVDEIAEIRAAVGARAKAGLLIAGPAGVGKSRLLREACADRDVVSVQATRAGAGLPLGVFAPHLPPNPPVDAGPAGMVRWAAEALAGRVIAVDDAHLLDDASATLLLHLAAAGRAFLLLTVRSREPAPDAITALWKDDWVARSELGPFTVGDVRAVLPAISESAVRRLHRLTGGNALMLRELTLSGDALDGTREARSPRGSGAVRISPRLAELVHDRLAGLGGDELAVLEYLSLGEPVGLAALIALTSAEACEAVEEAQLATVLRDGRRTQLRLAHPIYGEVIRASCPVLRARRRQAELAAVTEAYGHRRREDVMRIAAWRLESGTATEPGPLLAAATLAYAVSDLSLALRLAEAAVAAGGGLDATLTLAEFRIWSAQPEEAAAALALADLADSDEFQRARYAVNRAINLGWGLGRLDEALRVLDEEAARQPVRELAGLLVSLRAAQQMLGGQWRPAVAVAAELLGGPPLPPPATAQAHGVLVHVRAVTGDVSGARAAADAAMATVDAWAPQAPFLQVGMDSMLTLAHLLAGELPAAERAAEEAYERLATVGGWPWALGCLSMSRGWAARYRGRVAEAVRWQRDAVANLDGSPWAPLCLAELAHAAALAGDADTAVAALRAAGESRSAAFELLNPLIELAEPWVLAVTGRLREARAAALRTARRARSYGFTGFEAAALHDAMRLDAEPAAERLTALSDVCEGPLGDVFARHARALGDGDVRGLLGAADRFEELGLTLHAADAVAQAARISPAAGDRARRLASRCEGAVTPALRALSMPKLTDRERQIAELAARGATSREIAATLVLSVRTVDNHLSRAYAKLGVTGRAELARLMRGGRTDLPRAHDS</sequence>